<sequence length="203" mass="21180">MRIRVRYLLVALLAIPLADAAFLLWVATNLLTAVQTVALVVLTGLLGMLLVRAEGRHTLRAVQRKLATGEVPTGEVLDGGLLIAAGAFLLTPGLVTDAIGFLLAIPATRYPIRELLRRYVVVPYVDSRMDGFATGAVWTSGFPNADTTGGDAASGNGTAGSAGFGGGARAADRDAADAPDDSVVDVDFEEVDEGDDGNAERER</sequence>
<feature type="compositionally biased region" description="Acidic residues" evidence="1">
    <location>
        <begin position="177"/>
        <end position="197"/>
    </location>
</feature>
<evidence type="ECO:0000256" key="1">
    <source>
        <dbReference type="SAM" id="MobiDB-lite"/>
    </source>
</evidence>
<dbReference type="OrthoDB" id="136483at2157"/>
<feature type="transmembrane region" description="Helical" evidence="2">
    <location>
        <begin position="30"/>
        <end position="51"/>
    </location>
</feature>
<evidence type="ECO:0000313" key="4">
    <source>
        <dbReference type="Proteomes" id="UP000437065"/>
    </source>
</evidence>
<keyword evidence="4" id="KW-1185">Reference proteome</keyword>
<dbReference type="GO" id="GO:0016020">
    <property type="term" value="C:membrane"/>
    <property type="evidence" value="ECO:0007669"/>
    <property type="project" value="InterPro"/>
</dbReference>
<feature type="region of interest" description="Disordered" evidence="1">
    <location>
        <begin position="149"/>
        <end position="203"/>
    </location>
</feature>
<proteinExistence type="predicted"/>
<dbReference type="EMBL" id="WUUS01000005">
    <property type="protein sequence ID" value="MXR41618.1"/>
    <property type="molecule type" value="Genomic_DNA"/>
</dbReference>
<gene>
    <name evidence="3" type="primary">fxsA</name>
    <name evidence="3" type="ORF">GRX01_09740</name>
</gene>
<comment type="caution">
    <text evidence="3">The sequence shown here is derived from an EMBL/GenBank/DDBJ whole genome shotgun (WGS) entry which is preliminary data.</text>
</comment>
<dbReference type="PANTHER" id="PTHR35335">
    <property type="entry name" value="UPF0716 PROTEIN FXSA"/>
    <property type="match status" value="1"/>
</dbReference>
<keyword evidence="2" id="KW-0472">Membrane</keyword>
<keyword evidence="2" id="KW-0812">Transmembrane</keyword>
<dbReference type="Pfam" id="PF04186">
    <property type="entry name" value="FxsA"/>
    <property type="match status" value="1"/>
</dbReference>
<accession>A0A6B0SRQ8</accession>
<dbReference type="NCBIfam" id="NF008528">
    <property type="entry name" value="PRK11463.1-2"/>
    <property type="match status" value="1"/>
</dbReference>
<dbReference type="InterPro" id="IPR007313">
    <property type="entry name" value="FxsA"/>
</dbReference>
<dbReference type="Proteomes" id="UP000437065">
    <property type="component" value="Unassembled WGS sequence"/>
</dbReference>
<feature type="compositionally biased region" description="Gly residues" evidence="1">
    <location>
        <begin position="157"/>
        <end position="168"/>
    </location>
</feature>
<evidence type="ECO:0000313" key="3">
    <source>
        <dbReference type="EMBL" id="MXR41618.1"/>
    </source>
</evidence>
<keyword evidence="2" id="KW-1133">Transmembrane helix</keyword>
<reference evidence="3 4" key="1">
    <citation type="submission" date="2019-12" db="EMBL/GenBank/DDBJ databases">
        <title>Isolation and characterization of three novel carbon monoxide-oxidizing members of Halobacteria from salione crusts and soils.</title>
        <authorList>
            <person name="Myers M.R."/>
            <person name="King G.M."/>
        </authorList>
    </citation>
    <scope>NUCLEOTIDE SEQUENCE [LARGE SCALE GENOMIC DNA]</scope>
    <source>
        <strain evidence="3 4">WSA2</strain>
    </source>
</reference>
<protein>
    <submittedName>
        <fullName evidence="3">Membrane protein FxsA</fullName>
    </submittedName>
</protein>
<dbReference type="PANTHER" id="PTHR35335:SF1">
    <property type="entry name" value="UPF0716 PROTEIN FXSA"/>
    <property type="match status" value="1"/>
</dbReference>
<evidence type="ECO:0000256" key="2">
    <source>
        <dbReference type="SAM" id="Phobius"/>
    </source>
</evidence>
<dbReference type="AlphaFoldDB" id="A0A6B0SRQ8"/>
<name>A0A6B0SRQ8_9EURY</name>
<organism evidence="3 4">
    <name type="scientific">Halobaculum saliterrae</name>
    <dbReference type="NCBI Taxonomy" id="2073113"/>
    <lineage>
        <taxon>Archaea</taxon>
        <taxon>Methanobacteriati</taxon>
        <taxon>Methanobacteriota</taxon>
        <taxon>Stenosarchaea group</taxon>
        <taxon>Halobacteria</taxon>
        <taxon>Halobacteriales</taxon>
        <taxon>Haloferacaceae</taxon>
        <taxon>Halobaculum</taxon>
    </lineage>
</organism>